<proteinExistence type="predicted"/>
<name>A0ABM8B6G7_9BIFI</name>
<keyword evidence="2" id="KW-1185">Reference proteome</keyword>
<protein>
    <recommendedName>
        <fullName evidence="3">ABC transporter permease</fullName>
    </recommendedName>
</protein>
<gene>
    <name evidence="1" type="ORF">KIM372_02330</name>
</gene>
<evidence type="ECO:0000313" key="1">
    <source>
        <dbReference type="EMBL" id="BDR52326.1"/>
    </source>
</evidence>
<evidence type="ECO:0008006" key="3">
    <source>
        <dbReference type="Google" id="ProtNLM"/>
    </source>
</evidence>
<sequence length="70" mass="7174">MLLKVVQMGRLALTTKNFGGRTLAVLAVLAVLVVLEIVESAGLRADLAARATSGAAPVGTRAACLKISVR</sequence>
<dbReference type="EMBL" id="AP026798">
    <property type="protein sequence ID" value="BDR52326.1"/>
    <property type="molecule type" value="Genomic_DNA"/>
</dbReference>
<reference evidence="1 2" key="1">
    <citation type="journal article" date="2023" name="Microbiol. Spectr.">
        <title>Symbiosis of Carpenter Bees with Uncharacterized Lactic Acid Bacteria Showing NAD Auxotrophy.</title>
        <authorList>
            <person name="Kawasaki S."/>
            <person name="Ozawa K."/>
            <person name="Mori T."/>
            <person name="Yamamoto A."/>
            <person name="Ito M."/>
            <person name="Ohkuma M."/>
            <person name="Sakamoto M."/>
            <person name="Matsutani M."/>
        </authorList>
    </citation>
    <scope>NUCLEOTIDE SEQUENCE [LARGE SCALE GENOMIC DNA]</scope>
    <source>
        <strain evidence="1 2">Kim37-2</strain>
    </source>
</reference>
<organism evidence="1 2">
    <name type="scientific">Bombiscardovia nodaiensis</name>
    <dbReference type="NCBI Taxonomy" id="2932181"/>
    <lineage>
        <taxon>Bacteria</taxon>
        <taxon>Bacillati</taxon>
        <taxon>Actinomycetota</taxon>
        <taxon>Actinomycetes</taxon>
        <taxon>Bifidobacteriales</taxon>
        <taxon>Bifidobacteriaceae</taxon>
        <taxon>Bombiscardovia</taxon>
    </lineage>
</organism>
<evidence type="ECO:0000313" key="2">
    <source>
        <dbReference type="Proteomes" id="UP001321766"/>
    </source>
</evidence>
<accession>A0ABM8B6G7</accession>
<dbReference type="Proteomes" id="UP001321766">
    <property type="component" value="Chromosome"/>
</dbReference>